<dbReference type="RefSeq" id="WP_077720429.1">
    <property type="nucleotide sequence ID" value="NZ_CP019699.1"/>
</dbReference>
<dbReference type="Pfam" id="PF03413">
    <property type="entry name" value="PepSY"/>
    <property type="match status" value="2"/>
</dbReference>
<sequence length="197" mass="21544">MNNKTWIAVIVGAVLISVAGLGIQHITASSDNSQLTTKEIREIVQDKYPGEVEKIELERENGKLVYEAELKGPKGEYEVTLDAFTGDVVNLKEKSPQASQNDDVSKRTTDGTKEQENHNKTSGSDGKTSENSEESPSPIRISIDQAAEIALREVPGTIKEMESDVITYEFEIETDSGEAGIEIDALTGEIITISWDD</sequence>
<feature type="domain" description="PepSY" evidence="2">
    <location>
        <begin position="35"/>
        <end position="90"/>
    </location>
</feature>
<evidence type="ECO:0000313" key="4">
    <source>
        <dbReference type="Proteomes" id="UP000188603"/>
    </source>
</evidence>
<feature type="region of interest" description="Disordered" evidence="1">
    <location>
        <begin position="91"/>
        <end position="140"/>
    </location>
</feature>
<keyword evidence="4" id="KW-1185">Reference proteome</keyword>
<proteinExistence type="predicted"/>
<dbReference type="AlphaFoldDB" id="A0A1U9K955"/>
<dbReference type="InterPro" id="IPR025711">
    <property type="entry name" value="PepSY"/>
</dbReference>
<dbReference type="Proteomes" id="UP000188603">
    <property type="component" value="Chromosome"/>
</dbReference>
<evidence type="ECO:0000256" key="1">
    <source>
        <dbReference type="SAM" id="MobiDB-lite"/>
    </source>
</evidence>
<reference evidence="3 4" key="1">
    <citation type="journal article" date="2015" name="Int. J. Syst. Evol. Microbiol.">
        <title>Novibacillus thermophilus gen. nov., sp. nov., a Gram-staining-negative and moderately thermophilic member of the family Thermoactinomycetaceae.</title>
        <authorList>
            <person name="Yang G."/>
            <person name="Chen J."/>
            <person name="Zhou S."/>
        </authorList>
    </citation>
    <scope>NUCLEOTIDE SEQUENCE [LARGE SCALE GENOMIC DNA]</scope>
    <source>
        <strain evidence="3 4">SG-1</strain>
    </source>
</reference>
<dbReference type="STRING" id="1471761.B0W44_13185"/>
<evidence type="ECO:0000259" key="2">
    <source>
        <dbReference type="Pfam" id="PF03413"/>
    </source>
</evidence>
<name>A0A1U9K955_9BACL</name>
<dbReference type="EMBL" id="CP019699">
    <property type="protein sequence ID" value="AQS56572.1"/>
    <property type="molecule type" value="Genomic_DNA"/>
</dbReference>
<dbReference type="Gene3D" id="3.10.450.40">
    <property type="match status" value="2"/>
</dbReference>
<feature type="domain" description="PepSY" evidence="2">
    <location>
        <begin position="140"/>
        <end position="191"/>
    </location>
</feature>
<protein>
    <recommendedName>
        <fullName evidence="2">PepSY domain-containing protein</fullName>
    </recommendedName>
</protein>
<feature type="compositionally biased region" description="Basic and acidic residues" evidence="1">
    <location>
        <begin position="103"/>
        <end position="119"/>
    </location>
</feature>
<organism evidence="3 4">
    <name type="scientific">Novibacillus thermophilus</name>
    <dbReference type="NCBI Taxonomy" id="1471761"/>
    <lineage>
        <taxon>Bacteria</taxon>
        <taxon>Bacillati</taxon>
        <taxon>Bacillota</taxon>
        <taxon>Bacilli</taxon>
        <taxon>Bacillales</taxon>
        <taxon>Thermoactinomycetaceae</taxon>
        <taxon>Novibacillus</taxon>
    </lineage>
</organism>
<dbReference type="OrthoDB" id="5361545at2"/>
<evidence type="ECO:0000313" key="3">
    <source>
        <dbReference type="EMBL" id="AQS56572.1"/>
    </source>
</evidence>
<gene>
    <name evidence="3" type="ORF">B0W44_13185</name>
</gene>
<dbReference type="KEGG" id="ntr:B0W44_13185"/>
<accession>A0A1U9K955</accession>